<dbReference type="GO" id="GO:0046872">
    <property type="term" value="F:metal ion binding"/>
    <property type="evidence" value="ECO:0007669"/>
    <property type="project" value="UniProtKB-KW"/>
</dbReference>
<dbReference type="InterPro" id="IPR001433">
    <property type="entry name" value="OxRdtase_FAD/NAD-bd"/>
</dbReference>
<sequence>MMRKITYLGIATFLTACLIYLIPQLNILLSTHGDGWLLRKEFILFSGVVAWLFMTLAMVLSLRLPVLESITGGLDKGFILHKWAGIITLTTGLLHWIMKVVPKWLAQQGWITPQQKIRHMAGTAPEWPIELASTGQTIAEWAIYILIILCIISLSKKVPYHLFRYIHKIFPMIYLSMTFHTLTILSKTSWWSSPSLLIILLLAGIGTVSAFISLFQLIGKKRKILATVIRAECRGDTIDITLQSEKPLHYRSGQFAFVRFGNNPEQHPYTIASSPVNPLKLRFVIKALGDDTRHLVETLTPGVKAEVEGPYGCFDFECGLERQIWVAGGIGITPFLSRLTTLAQQGGAETPTELWYCGRQEPSRELTELCSKAKVRLHTVDTRNHERLNSGILLQTISPDEKAGVWFCGPASFRRILHRDMKKRAVPFQYDNFSLR</sequence>
<gene>
    <name evidence="15" type="ORF">CC757_18715</name>
</gene>
<dbReference type="GO" id="GO:0016020">
    <property type="term" value="C:membrane"/>
    <property type="evidence" value="ECO:0007669"/>
    <property type="project" value="UniProtKB-SubCell"/>
</dbReference>
<dbReference type="Gene3D" id="3.40.50.80">
    <property type="entry name" value="Nucleotide-binding domain of ferredoxin-NADP reductase (FNR) module"/>
    <property type="match status" value="1"/>
</dbReference>
<keyword evidence="12 13" id="KW-0472">Membrane</keyword>
<reference evidence="15" key="1">
    <citation type="submission" date="2018-07" db="EMBL/GenBank/DDBJ databases">
        <authorList>
            <person name="Ashton P.M."/>
            <person name="Dallman T."/>
            <person name="Nair S."/>
            <person name="De Pinna E."/>
            <person name="Peters T."/>
            <person name="Grant K."/>
        </authorList>
    </citation>
    <scope>NUCLEOTIDE SEQUENCE</scope>
    <source>
        <strain evidence="15">335522</strain>
    </source>
</reference>
<dbReference type="GO" id="GO:0050660">
    <property type="term" value="F:flavin adenine dinucleotide binding"/>
    <property type="evidence" value="ECO:0007669"/>
    <property type="project" value="TreeGrafter"/>
</dbReference>
<feature type="transmembrane region" description="Helical" evidence="13">
    <location>
        <begin position="141"/>
        <end position="160"/>
    </location>
</feature>
<evidence type="ECO:0000256" key="9">
    <source>
        <dbReference type="ARBA" id="ARBA00023002"/>
    </source>
</evidence>
<dbReference type="AlphaFoldDB" id="A0A636IL22"/>
<dbReference type="InterPro" id="IPR017927">
    <property type="entry name" value="FAD-bd_FR_type"/>
</dbReference>
<dbReference type="InterPro" id="IPR039261">
    <property type="entry name" value="FNR_nucleotide-bd"/>
</dbReference>
<keyword evidence="9" id="KW-0560">Oxidoreductase</keyword>
<dbReference type="GO" id="GO:0016491">
    <property type="term" value="F:oxidoreductase activity"/>
    <property type="evidence" value="ECO:0007669"/>
    <property type="project" value="UniProtKB-KW"/>
</dbReference>
<evidence type="ECO:0000256" key="3">
    <source>
        <dbReference type="ARBA" id="ARBA00022630"/>
    </source>
</evidence>
<keyword evidence="6" id="KW-0479">Metal-binding</keyword>
<dbReference type="InterPro" id="IPR013112">
    <property type="entry name" value="FAD-bd_8"/>
</dbReference>
<comment type="caution">
    <text evidence="15">The sequence shown here is derived from an EMBL/GenBank/DDBJ whole genome shotgun (WGS) entry which is preliminary data.</text>
</comment>
<organism evidence="15">
    <name type="scientific">Salmonella newport</name>
    <dbReference type="NCBI Taxonomy" id="108619"/>
    <lineage>
        <taxon>Bacteria</taxon>
        <taxon>Pseudomonadati</taxon>
        <taxon>Pseudomonadota</taxon>
        <taxon>Gammaproteobacteria</taxon>
        <taxon>Enterobacterales</taxon>
        <taxon>Enterobacteriaceae</taxon>
        <taxon>Salmonella</taxon>
    </lineage>
</organism>
<evidence type="ECO:0000256" key="7">
    <source>
        <dbReference type="ARBA" id="ARBA00022827"/>
    </source>
</evidence>
<keyword evidence="8 13" id="KW-1133">Transmembrane helix</keyword>
<protein>
    <submittedName>
        <fullName evidence="15">Iron reductase</fullName>
    </submittedName>
</protein>
<evidence type="ECO:0000256" key="6">
    <source>
        <dbReference type="ARBA" id="ARBA00022723"/>
    </source>
</evidence>
<comment type="cofactor">
    <cofactor evidence="1">
        <name>FAD</name>
        <dbReference type="ChEBI" id="CHEBI:57692"/>
    </cofactor>
</comment>
<evidence type="ECO:0000256" key="13">
    <source>
        <dbReference type="SAM" id="Phobius"/>
    </source>
</evidence>
<dbReference type="Gene3D" id="2.40.30.10">
    <property type="entry name" value="Translation factors"/>
    <property type="match status" value="1"/>
</dbReference>
<dbReference type="Pfam" id="PF08022">
    <property type="entry name" value="FAD_binding_8"/>
    <property type="match status" value="1"/>
</dbReference>
<dbReference type="CDD" id="cd06198">
    <property type="entry name" value="FNR_like_3"/>
    <property type="match status" value="1"/>
</dbReference>
<keyword evidence="11" id="KW-0411">Iron-sulfur</keyword>
<dbReference type="Pfam" id="PF00175">
    <property type="entry name" value="NAD_binding_1"/>
    <property type="match status" value="1"/>
</dbReference>
<feature type="transmembrane region" description="Helical" evidence="13">
    <location>
        <begin position="5"/>
        <end position="22"/>
    </location>
</feature>
<evidence type="ECO:0000256" key="8">
    <source>
        <dbReference type="ARBA" id="ARBA00022989"/>
    </source>
</evidence>
<evidence type="ECO:0000256" key="11">
    <source>
        <dbReference type="ARBA" id="ARBA00023014"/>
    </source>
</evidence>
<dbReference type="PRINTS" id="PR00409">
    <property type="entry name" value="PHDIOXRDTASE"/>
</dbReference>
<dbReference type="PROSITE" id="PS51257">
    <property type="entry name" value="PROKAR_LIPOPROTEIN"/>
    <property type="match status" value="1"/>
</dbReference>
<dbReference type="EMBL" id="AAMJQQ010000017">
    <property type="protein sequence ID" value="EDI0448468.1"/>
    <property type="molecule type" value="Genomic_DNA"/>
</dbReference>
<dbReference type="PANTHER" id="PTHR47354">
    <property type="entry name" value="NADH OXIDOREDUCTASE HCR"/>
    <property type="match status" value="1"/>
</dbReference>
<dbReference type="PROSITE" id="PS51384">
    <property type="entry name" value="FAD_FR"/>
    <property type="match status" value="1"/>
</dbReference>
<evidence type="ECO:0000256" key="12">
    <source>
        <dbReference type="ARBA" id="ARBA00023136"/>
    </source>
</evidence>
<keyword evidence="5" id="KW-0001">2Fe-2S</keyword>
<dbReference type="Pfam" id="PF01794">
    <property type="entry name" value="Ferric_reduct"/>
    <property type="match status" value="1"/>
</dbReference>
<evidence type="ECO:0000256" key="4">
    <source>
        <dbReference type="ARBA" id="ARBA00022692"/>
    </source>
</evidence>
<dbReference type="SUPFAM" id="SSF52343">
    <property type="entry name" value="Ferredoxin reductase-like, C-terminal NADP-linked domain"/>
    <property type="match status" value="1"/>
</dbReference>
<evidence type="ECO:0000259" key="14">
    <source>
        <dbReference type="PROSITE" id="PS51384"/>
    </source>
</evidence>
<keyword evidence="10" id="KW-0408">Iron</keyword>
<keyword evidence="4 13" id="KW-0812">Transmembrane</keyword>
<feature type="transmembrane region" description="Helical" evidence="13">
    <location>
        <begin position="78"/>
        <end position="98"/>
    </location>
</feature>
<feature type="transmembrane region" description="Helical" evidence="13">
    <location>
        <begin position="196"/>
        <end position="215"/>
    </location>
</feature>
<name>A0A636IL22_SALNE</name>
<proteinExistence type="predicted"/>
<feature type="transmembrane region" description="Helical" evidence="13">
    <location>
        <begin position="42"/>
        <end position="66"/>
    </location>
</feature>
<evidence type="ECO:0000256" key="10">
    <source>
        <dbReference type="ARBA" id="ARBA00023004"/>
    </source>
</evidence>
<keyword evidence="7" id="KW-0274">FAD</keyword>
<dbReference type="InterPro" id="IPR050415">
    <property type="entry name" value="MRET"/>
</dbReference>
<keyword evidence="3" id="KW-0285">Flavoprotein</keyword>
<dbReference type="SUPFAM" id="SSF63380">
    <property type="entry name" value="Riboflavin synthase domain-like"/>
    <property type="match status" value="1"/>
</dbReference>
<evidence type="ECO:0000256" key="1">
    <source>
        <dbReference type="ARBA" id="ARBA00001974"/>
    </source>
</evidence>
<dbReference type="InterPro" id="IPR017938">
    <property type="entry name" value="Riboflavin_synthase-like_b-brl"/>
</dbReference>
<evidence type="ECO:0000256" key="2">
    <source>
        <dbReference type="ARBA" id="ARBA00004141"/>
    </source>
</evidence>
<dbReference type="GO" id="GO:0051537">
    <property type="term" value="F:2 iron, 2 sulfur cluster binding"/>
    <property type="evidence" value="ECO:0007669"/>
    <property type="project" value="UniProtKB-KW"/>
</dbReference>
<feature type="transmembrane region" description="Helical" evidence="13">
    <location>
        <begin position="172"/>
        <end position="190"/>
    </location>
</feature>
<dbReference type="InterPro" id="IPR013130">
    <property type="entry name" value="Fe3_Rdtase_TM_dom"/>
</dbReference>
<dbReference type="PANTHER" id="PTHR47354:SF8">
    <property type="entry name" value="1,2-PHENYLACETYL-COA EPOXIDASE, SUBUNIT E"/>
    <property type="match status" value="1"/>
</dbReference>
<comment type="subcellular location">
    <subcellularLocation>
        <location evidence="2">Membrane</location>
        <topology evidence="2">Multi-pass membrane protein</topology>
    </subcellularLocation>
</comment>
<accession>A0A636IL22</accession>
<evidence type="ECO:0000313" key="15">
    <source>
        <dbReference type="EMBL" id="EDI0448468.1"/>
    </source>
</evidence>
<evidence type="ECO:0000256" key="5">
    <source>
        <dbReference type="ARBA" id="ARBA00022714"/>
    </source>
</evidence>
<feature type="domain" description="FAD-binding FR-type" evidence="14">
    <location>
        <begin position="221"/>
        <end position="317"/>
    </location>
</feature>